<comment type="caution">
    <text evidence="9">The sequence shown here is derived from an EMBL/GenBank/DDBJ whole genome shotgun (WGS) entry which is preliminary data.</text>
</comment>
<dbReference type="GO" id="GO:0006506">
    <property type="term" value="P:GPI anchor biosynthetic process"/>
    <property type="evidence" value="ECO:0007669"/>
    <property type="project" value="TreeGrafter"/>
</dbReference>
<feature type="transmembrane region" description="Helical" evidence="8">
    <location>
        <begin position="187"/>
        <end position="206"/>
    </location>
</feature>
<dbReference type="OMA" id="HHMVFNN"/>
<dbReference type="EC" id="2.4.1.-" evidence="8"/>
<feature type="transmembrane region" description="Helical" evidence="8">
    <location>
        <begin position="364"/>
        <end position="383"/>
    </location>
</feature>
<gene>
    <name evidence="9" type="ORF">THAOC_04174</name>
</gene>
<dbReference type="Proteomes" id="UP000266841">
    <property type="component" value="Unassembled WGS sequence"/>
</dbReference>
<name>K0TJT9_THAOC</name>
<dbReference type="eggNOG" id="KOG1771">
    <property type="taxonomic scope" value="Eukaryota"/>
</dbReference>
<organism evidence="9 10">
    <name type="scientific">Thalassiosira oceanica</name>
    <name type="common">Marine diatom</name>
    <dbReference type="NCBI Taxonomy" id="159749"/>
    <lineage>
        <taxon>Eukaryota</taxon>
        <taxon>Sar</taxon>
        <taxon>Stramenopiles</taxon>
        <taxon>Ochrophyta</taxon>
        <taxon>Bacillariophyta</taxon>
        <taxon>Coscinodiscophyceae</taxon>
        <taxon>Thalassiosirophycidae</taxon>
        <taxon>Thalassiosirales</taxon>
        <taxon>Thalassiosiraceae</taxon>
        <taxon>Thalassiosira</taxon>
    </lineage>
</organism>
<keyword evidence="5 8" id="KW-0256">Endoplasmic reticulum</keyword>
<evidence type="ECO:0000256" key="6">
    <source>
        <dbReference type="ARBA" id="ARBA00022989"/>
    </source>
</evidence>
<proteinExistence type="inferred from homology"/>
<dbReference type="Pfam" id="PF03901">
    <property type="entry name" value="Glyco_transf_22"/>
    <property type="match status" value="1"/>
</dbReference>
<dbReference type="AlphaFoldDB" id="K0TJT9"/>
<evidence type="ECO:0000256" key="5">
    <source>
        <dbReference type="ARBA" id="ARBA00022824"/>
    </source>
</evidence>
<dbReference type="PANTHER" id="PTHR22760">
    <property type="entry name" value="GLYCOSYLTRANSFERASE"/>
    <property type="match status" value="1"/>
</dbReference>
<dbReference type="GO" id="GO:0000026">
    <property type="term" value="F:alpha-1,2-mannosyltransferase activity"/>
    <property type="evidence" value="ECO:0007669"/>
    <property type="project" value="TreeGrafter"/>
</dbReference>
<evidence type="ECO:0000256" key="2">
    <source>
        <dbReference type="ARBA" id="ARBA00022676"/>
    </source>
</evidence>
<keyword evidence="6 8" id="KW-1133">Transmembrane helix</keyword>
<sequence>MGNEKHRRRPSPRRDAARLFLLICAYRITNAWMVRTQFDPDEYWQTLEPSYCLVFSSQDPGQEVDMQRTRGCALTWEWTRRLEERDDGLCRSDAHMERAKCSASKLLQQALHGPVRSYVSLLPTYGYYKACRSLFRWTDVDEAPILGSGEEDSDLFGRLRLLTRLVSGSTKRFIRRNATYIVAKGPVYIHAILVAAPTDLCTYLIADRLSKLRKGATSSRDPIWTTWPFWALVCSLTSWFHGYALIRTYANSFEAVCLSVGVAMLHRELFGVTGGTDGERESAGESCNNHQLQAKLAFVLGGLGACVRFTSLAAWIPIGCIVAYRKASSSQQPSFYKSMVGTLFGLCGLYGLMGVVLGCAVDRTFYGFWAVPSLGNFHFNVVLGNGSLYGTHPSLWYLYAGLPAICGVLLPFLLWSAVDATAGQWRPSERDNPLPTLFAIISPYIALHSVSAHKEFRFLLPILPLVCILVGQKVSKIVEGTESSTHAQLRRCKLLFKGLLVSNFPHLIYLSMIHQRGPIALNQFLSARMEENARSYTVHYLMGCHSAPVYSHLHMPNSNVTVRYLDCSPECRSDEEAICESDAFTRGPFGFMLSNYLHSSAEGTCENSDEGETCGETLKIRSPSYIVMMKEQGERIHGTLTKQMNMKHVATIPHTIKSISWHGNETSQDSHALFSLINIHFDTIKVYEKEGVKPWKPWYQQ</sequence>
<keyword evidence="10" id="KW-1185">Reference proteome</keyword>
<dbReference type="OrthoDB" id="416834at2759"/>
<evidence type="ECO:0000256" key="7">
    <source>
        <dbReference type="ARBA" id="ARBA00023136"/>
    </source>
</evidence>
<keyword evidence="2 8" id="KW-0328">Glycosyltransferase</keyword>
<comment type="subcellular location">
    <subcellularLocation>
        <location evidence="1 8">Endoplasmic reticulum membrane</location>
        <topology evidence="1 8">Multi-pass membrane protein</topology>
    </subcellularLocation>
</comment>
<evidence type="ECO:0000256" key="8">
    <source>
        <dbReference type="RuleBase" id="RU363075"/>
    </source>
</evidence>
<keyword evidence="3" id="KW-0808">Transferase</keyword>
<keyword evidence="4 8" id="KW-0812">Transmembrane</keyword>
<evidence type="ECO:0000313" key="10">
    <source>
        <dbReference type="Proteomes" id="UP000266841"/>
    </source>
</evidence>
<dbReference type="EMBL" id="AGNL01003903">
    <property type="protein sequence ID" value="EJK74166.1"/>
    <property type="molecule type" value="Genomic_DNA"/>
</dbReference>
<comment type="similarity">
    <text evidence="8">Belongs to the glycosyltransferase 22 family.</text>
</comment>
<dbReference type="GO" id="GO:0005789">
    <property type="term" value="C:endoplasmic reticulum membrane"/>
    <property type="evidence" value="ECO:0007669"/>
    <property type="project" value="UniProtKB-SubCell"/>
</dbReference>
<dbReference type="PANTHER" id="PTHR22760:SF4">
    <property type="entry name" value="GPI MANNOSYLTRANSFERASE 3"/>
    <property type="match status" value="1"/>
</dbReference>
<feature type="transmembrane region" description="Helical" evidence="8">
    <location>
        <begin position="395"/>
        <end position="414"/>
    </location>
</feature>
<reference evidence="9 10" key="1">
    <citation type="journal article" date="2012" name="Genome Biol.">
        <title>Genome and low-iron response of an oceanic diatom adapted to chronic iron limitation.</title>
        <authorList>
            <person name="Lommer M."/>
            <person name="Specht M."/>
            <person name="Roy A.S."/>
            <person name="Kraemer L."/>
            <person name="Andreson R."/>
            <person name="Gutowska M.A."/>
            <person name="Wolf J."/>
            <person name="Bergner S.V."/>
            <person name="Schilhabel M.B."/>
            <person name="Klostermeier U.C."/>
            <person name="Beiko R.G."/>
            <person name="Rosenstiel P."/>
            <person name="Hippler M."/>
            <person name="Laroche J."/>
        </authorList>
    </citation>
    <scope>NUCLEOTIDE SEQUENCE [LARGE SCALE GENOMIC DNA]</scope>
    <source>
        <strain evidence="9 10">CCMP1005</strain>
    </source>
</reference>
<feature type="transmembrane region" description="Helical" evidence="8">
    <location>
        <begin position="336"/>
        <end position="358"/>
    </location>
</feature>
<evidence type="ECO:0000256" key="4">
    <source>
        <dbReference type="ARBA" id="ARBA00022692"/>
    </source>
</evidence>
<feature type="transmembrane region" description="Helical" evidence="8">
    <location>
        <begin position="298"/>
        <end position="324"/>
    </location>
</feature>
<evidence type="ECO:0000256" key="3">
    <source>
        <dbReference type="ARBA" id="ARBA00022679"/>
    </source>
</evidence>
<dbReference type="InterPro" id="IPR005599">
    <property type="entry name" value="GPI_mannosylTrfase"/>
</dbReference>
<protein>
    <recommendedName>
        <fullName evidence="8">Mannosyltransferase</fullName>
        <ecNumber evidence="8">2.4.1.-</ecNumber>
    </recommendedName>
</protein>
<keyword evidence="7 8" id="KW-0472">Membrane</keyword>
<accession>K0TJT9</accession>
<evidence type="ECO:0000256" key="1">
    <source>
        <dbReference type="ARBA" id="ARBA00004477"/>
    </source>
</evidence>
<feature type="transmembrane region" description="Helical" evidence="8">
    <location>
        <begin position="227"/>
        <end position="246"/>
    </location>
</feature>
<evidence type="ECO:0000313" key="9">
    <source>
        <dbReference type="EMBL" id="EJK74166.1"/>
    </source>
</evidence>